<dbReference type="GO" id="GO:0004175">
    <property type="term" value="F:endopeptidase activity"/>
    <property type="evidence" value="ECO:0007669"/>
    <property type="project" value="UniProtKB-ARBA"/>
</dbReference>
<proteinExistence type="inferred from homology"/>
<keyword evidence="6" id="KW-1185">Reference proteome</keyword>
<dbReference type="EMBL" id="WUBJ01000001">
    <property type="protein sequence ID" value="MWV55550.1"/>
    <property type="molecule type" value="Genomic_DNA"/>
</dbReference>
<feature type="transmembrane region" description="Helical" evidence="2">
    <location>
        <begin position="202"/>
        <end position="220"/>
    </location>
</feature>
<dbReference type="Proteomes" id="UP000435423">
    <property type="component" value="Unassembled WGS sequence"/>
</dbReference>
<keyword evidence="2" id="KW-0472">Membrane</keyword>
<dbReference type="InterPro" id="IPR003675">
    <property type="entry name" value="Rce1/LyrA-like_dom"/>
</dbReference>
<evidence type="ECO:0000259" key="3">
    <source>
        <dbReference type="Pfam" id="PF02517"/>
    </source>
</evidence>
<feature type="transmembrane region" description="Helical" evidence="2">
    <location>
        <begin position="177"/>
        <end position="195"/>
    </location>
</feature>
<keyword evidence="5" id="KW-0482">Metalloprotease</keyword>
<reference evidence="5 7" key="1">
    <citation type="submission" date="2019-10" db="EMBL/GenBank/DDBJ databases">
        <title>Streptococcis sp, isolated from the respiratory tract of Marmot.</title>
        <authorList>
            <person name="Zhang G."/>
        </authorList>
    </citation>
    <scope>NUCLEOTIDE SEQUENCE [LARGE SCALE GENOMIC DNA]</scope>
    <source>
        <strain evidence="5">Zg-70</strain>
        <strain evidence="7">zg-70</strain>
    </source>
</reference>
<gene>
    <name evidence="4" type="ORF">GGG87_00400</name>
    <name evidence="5" type="ORF">GGH11_00885</name>
</gene>
<accession>A0A6I4RCR1</accession>
<evidence type="ECO:0000313" key="4">
    <source>
        <dbReference type="EMBL" id="MTB63472.1"/>
    </source>
</evidence>
<organism evidence="5 7">
    <name type="scientific">Streptococcus zhangguiae</name>
    <dbReference type="NCBI Taxonomy" id="2664091"/>
    <lineage>
        <taxon>Bacteria</taxon>
        <taxon>Bacillati</taxon>
        <taxon>Bacillota</taxon>
        <taxon>Bacilli</taxon>
        <taxon>Lactobacillales</taxon>
        <taxon>Streptococcaceae</taxon>
        <taxon>Streptococcus</taxon>
    </lineage>
</organism>
<keyword evidence="2" id="KW-0812">Transmembrane</keyword>
<comment type="similarity">
    <text evidence="1">Belongs to the UPF0177 family.</text>
</comment>
<dbReference type="Proteomes" id="UP000435060">
    <property type="component" value="Unassembled WGS sequence"/>
</dbReference>
<reference evidence="4 6" key="2">
    <citation type="submission" date="2019-11" db="EMBL/GenBank/DDBJ databases">
        <title>Streptococcis sp. isolated from the respiratory tract of Marmot.</title>
        <authorList>
            <person name="Zhang G."/>
        </authorList>
    </citation>
    <scope>NUCLEOTIDE SEQUENCE [LARGE SCALE GENOMIC DNA]</scope>
    <source>
        <strain evidence="4">Zg-86</strain>
        <strain evidence="6">zg-86</strain>
    </source>
</reference>
<dbReference type="GO" id="GO:0080120">
    <property type="term" value="P:CAAX-box protein maturation"/>
    <property type="evidence" value="ECO:0007669"/>
    <property type="project" value="UniProtKB-ARBA"/>
</dbReference>
<feature type="transmembrane region" description="Helical" evidence="2">
    <location>
        <begin position="68"/>
        <end position="88"/>
    </location>
</feature>
<sequence>MERQRKSAVVFAILYSVMFWGRLGDWLLPATLKAPIKFVFYTALCILGIYAYWDKLTEKYSWLKKHPLKALGILLLGYLLMVIVHHLFDFIEGGVRQLFHIQQELTNDTGIYAVVKQYPAYLILSVMGVFGPLVEELFYRQFLLDTLLNYLPKSLAIIISSVLFAVLHVHQFQLSEFVGVLGHFGFGLVFALVYLKTDKNIAFPISLHVLNNVMGLLTLLQNL</sequence>
<evidence type="ECO:0000313" key="6">
    <source>
        <dbReference type="Proteomes" id="UP000435060"/>
    </source>
</evidence>
<dbReference type="PANTHER" id="PTHR36435">
    <property type="entry name" value="SLR1288 PROTEIN"/>
    <property type="match status" value="1"/>
</dbReference>
<protein>
    <submittedName>
        <fullName evidence="5">CPBP family intramembrane metalloprotease</fullName>
    </submittedName>
</protein>
<evidence type="ECO:0000256" key="1">
    <source>
        <dbReference type="ARBA" id="ARBA00009067"/>
    </source>
</evidence>
<dbReference type="PANTHER" id="PTHR36435:SF1">
    <property type="entry name" value="CAAX AMINO TERMINAL PROTEASE FAMILY PROTEIN"/>
    <property type="match status" value="1"/>
</dbReference>
<dbReference type="GO" id="GO:0008237">
    <property type="term" value="F:metallopeptidase activity"/>
    <property type="evidence" value="ECO:0007669"/>
    <property type="project" value="UniProtKB-KW"/>
</dbReference>
<feature type="transmembrane region" description="Helical" evidence="2">
    <location>
        <begin position="118"/>
        <end position="138"/>
    </location>
</feature>
<keyword evidence="5" id="KW-0378">Hydrolase</keyword>
<evidence type="ECO:0000313" key="5">
    <source>
        <dbReference type="EMBL" id="MWV55550.1"/>
    </source>
</evidence>
<evidence type="ECO:0000256" key="2">
    <source>
        <dbReference type="SAM" id="Phobius"/>
    </source>
</evidence>
<dbReference type="RefSeq" id="WP_154607603.1">
    <property type="nucleotide sequence ID" value="NZ_CP072115.1"/>
</dbReference>
<dbReference type="Pfam" id="PF02517">
    <property type="entry name" value="Rce1-like"/>
    <property type="match status" value="1"/>
</dbReference>
<evidence type="ECO:0000313" key="7">
    <source>
        <dbReference type="Proteomes" id="UP000435423"/>
    </source>
</evidence>
<keyword evidence="5" id="KW-0645">Protease</keyword>
<comment type="caution">
    <text evidence="5">The sequence shown here is derived from an EMBL/GenBank/DDBJ whole genome shotgun (WGS) entry which is preliminary data.</text>
</comment>
<feature type="transmembrane region" description="Helical" evidence="2">
    <location>
        <begin position="35"/>
        <end position="53"/>
    </location>
</feature>
<dbReference type="EMBL" id="WLCG01000001">
    <property type="protein sequence ID" value="MTB63472.1"/>
    <property type="molecule type" value="Genomic_DNA"/>
</dbReference>
<feature type="domain" description="CAAX prenyl protease 2/Lysostaphin resistance protein A-like" evidence="3">
    <location>
        <begin position="121"/>
        <end position="214"/>
    </location>
</feature>
<dbReference type="InterPro" id="IPR052710">
    <property type="entry name" value="CAAX_protease"/>
</dbReference>
<name>A0A6I4RCR1_9STRE</name>
<feature type="transmembrane region" description="Helical" evidence="2">
    <location>
        <begin position="7"/>
        <end position="23"/>
    </location>
</feature>
<dbReference type="AlphaFoldDB" id="A0A6I4RCR1"/>
<feature type="transmembrane region" description="Helical" evidence="2">
    <location>
        <begin position="150"/>
        <end position="171"/>
    </location>
</feature>
<keyword evidence="2" id="KW-1133">Transmembrane helix</keyword>